<gene>
    <name evidence="5" type="ORF">BJG266_LOCUS19311</name>
    <name evidence="6" type="ORF">QVE165_LOCUS24027</name>
</gene>
<proteinExistence type="predicted"/>
<dbReference type="SUPFAM" id="SSF56399">
    <property type="entry name" value="ADP-ribosylation"/>
    <property type="match status" value="1"/>
</dbReference>
<sequence>MDVRSLPDRQINNVADEDKSDSFTLIWLDQNCGEDHIDSLQTKVLLKQIDDKCLFYNNIDEFCNDLEKNHTFEKNFLLIVSGSYAKILLNKFRDKRLPLIIFCKKYDEYKKHLNQPYIIDICTDYNSLKVSIERFGLSLKSNLLENRRLNTILTLRTTSYNNTNTLYSYILFIEILKQSSNIIQAKDSMVKQIKNYFRHNPTQTSYIEIFDNSYKSDDAIEWYTKETFVYPLINKAFRTEDSAIWYTFRFYISDLCKQIEEVHRQQNKKEQFIVYRGQSRLPRREFHNITSNCGGLISCNGYFSTSKSFDIAKIFISDATDTEDFHVVIFEITVNANELKHTIFVDINQFLDKDNPEEEILFNIGTVFKIDSYQKEEEFWRIRMHVSDECIMDIKQRIEPILKKLSTININLFLGKLLIDMHQYDKAESYFNMNLRNLPNPKHADRPLIDEYLGDLQMRMNNYNSAFEYFQSSYKEKEKIISTDDPNMFITYNHLGNYYKATGDLKTAEEYYNKMLDHGKSPVNIAITKLNLATISFLKKKYSKAQQMCFDAREIFHQFQPIPYGDILACQGVLGDIYFQKKQYDIAESFYLVAFEMGKKYLSIGDPRLIHCVYALADVYHKQNKQTCAIIFCQEQLTIHEKYLSNPEHISIGQILLKMGDLSNDTYYYRKAMIIFNNNIRYDYLSTAKCLMKLAELDKNDQSNIQQALEIYRKIYPPKHTILIKTEKELMKLEKRKKMRKNTVEKNSSEPTANRNDQEDQEDQEDDDVLLDSNQNDQEEDDVLLDSNRNDKKCRRDKLSYIKII</sequence>
<keyword evidence="7" id="KW-1185">Reference proteome</keyword>
<dbReference type="Gene3D" id="1.25.40.10">
    <property type="entry name" value="Tetratricopeptide repeat domain"/>
    <property type="match status" value="2"/>
</dbReference>
<keyword evidence="1" id="KW-0677">Repeat</keyword>
<comment type="caution">
    <text evidence="5">The sequence shown here is derived from an EMBL/GenBank/DDBJ whole genome shotgun (WGS) entry which is preliminary data.</text>
</comment>
<reference evidence="5" key="1">
    <citation type="submission" date="2021-02" db="EMBL/GenBank/DDBJ databases">
        <authorList>
            <person name="Nowell W R."/>
        </authorList>
    </citation>
    <scope>NUCLEOTIDE SEQUENCE</scope>
</reference>
<protein>
    <recommendedName>
        <fullName evidence="9">NAD(P)(+)--arginine ADP-ribosyltransferase</fullName>
    </recommendedName>
</protein>
<evidence type="ECO:0008006" key="9">
    <source>
        <dbReference type="Google" id="ProtNLM"/>
    </source>
</evidence>
<dbReference type="PANTHER" id="PTHR45641:SF19">
    <property type="entry name" value="NEPHROCYSTIN-3"/>
    <property type="match status" value="1"/>
</dbReference>
<dbReference type="OrthoDB" id="5986190at2759"/>
<evidence type="ECO:0000256" key="2">
    <source>
        <dbReference type="ARBA" id="ARBA00022803"/>
    </source>
</evidence>
<feature type="compositionally biased region" description="Acidic residues" evidence="4">
    <location>
        <begin position="759"/>
        <end position="770"/>
    </location>
</feature>
<evidence type="ECO:0000313" key="8">
    <source>
        <dbReference type="Proteomes" id="UP000663877"/>
    </source>
</evidence>
<dbReference type="InterPro" id="IPR011990">
    <property type="entry name" value="TPR-like_helical_dom_sf"/>
</dbReference>
<dbReference type="InterPro" id="IPR019734">
    <property type="entry name" value="TPR_rpt"/>
</dbReference>
<dbReference type="SMART" id="SM00028">
    <property type="entry name" value="TPR"/>
    <property type="match status" value="7"/>
</dbReference>
<dbReference type="PANTHER" id="PTHR45641">
    <property type="entry name" value="TETRATRICOPEPTIDE REPEAT PROTEIN (AFU_ORTHOLOGUE AFUA_6G03870)"/>
    <property type="match status" value="1"/>
</dbReference>
<dbReference type="PROSITE" id="PS51996">
    <property type="entry name" value="TR_MART"/>
    <property type="match status" value="1"/>
</dbReference>
<keyword evidence="2 3" id="KW-0802">TPR repeat</keyword>
<evidence type="ECO:0000313" key="5">
    <source>
        <dbReference type="EMBL" id="CAF1063701.1"/>
    </source>
</evidence>
<feature type="repeat" description="TPR" evidence="3">
    <location>
        <begin position="489"/>
        <end position="522"/>
    </location>
</feature>
<dbReference type="Pfam" id="PF13424">
    <property type="entry name" value="TPR_12"/>
    <property type="match status" value="1"/>
</dbReference>
<dbReference type="Proteomes" id="UP000663832">
    <property type="component" value="Unassembled WGS sequence"/>
</dbReference>
<feature type="region of interest" description="Disordered" evidence="4">
    <location>
        <begin position="735"/>
        <end position="790"/>
    </location>
</feature>
<evidence type="ECO:0000256" key="1">
    <source>
        <dbReference type="ARBA" id="ARBA00022737"/>
    </source>
</evidence>
<evidence type="ECO:0000313" key="6">
    <source>
        <dbReference type="EMBL" id="CAF1169322.1"/>
    </source>
</evidence>
<evidence type="ECO:0000256" key="3">
    <source>
        <dbReference type="PROSITE-ProRule" id="PRU00339"/>
    </source>
</evidence>
<evidence type="ECO:0000256" key="4">
    <source>
        <dbReference type="SAM" id="MobiDB-lite"/>
    </source>
</evidence>
<dbReference type="Proteomes" id="UP000663877">
    <property type="component" value="Unassembled WGS sequence"/>
</dbReference>
<dbReference type="Gene3D" id="3.90.176.10">
    <property type="entry name" value="Toxin ADP-ribosyltransferase, Chain A, domain 1"/>
    <property type="match status" value="1"/>
</dbReference>
<evidence type="ECO:0000313" key="7">
    <source>
        <dbReference type="Proteomes" id="UP000663832"/>
    </source>
</evidence>
<dbReference type="EMBL" id="CAJNOI010000103">
    <property type="protein sequence ID" value="CAF1063701.1"/>
    <property type="molecule type" value="Genomic_DNA"/>
</dbReference>
<organism evidence="5 8">
    <name type="scientific">Adineta steineri</name>
    <dbReference type="NCBI Taxonomy" id="433720"/>
    <lineage>
        <taxon>Eukaryota</taxon>
        <taxon>Metazoa</taxon>
        <taxon>Spiralia</taxon>
        <taxon>Gnathifera</taxon>
        <taxon>Rotifera</taxon>
        <taxon>Eurotatoria</taxon>
        <taxon>Bdelloidea</taxon>
        <taxon>Adinetida</taxon>
        <taxon>Adinetidae</taxon>
        <taxon>Adineta</taxon>
    </lineage>
</organism>
<accession>A0A814LDI5</accession>
<dbReference type="SUPFAM" id="SSF48452">
    <property type="entry name" value="TPR-like"/>
    <property type="match status" value="2"/>
</dbReference>
<dbReference type="PROSITE" id="PS50005">
    <property type="entry name" value="TPR"/>
    <property type="match status" value="1"/>
</dbReference>
<dbReference type="EMBL" id="CAJNOM010000166">
    <property type="protein sequence ID" value="CAF1169322.1"/>
    <property type="molecule type" value="Genomic_DNA"/>
</dbReference>
<dbReference type="AlphaFoldDB" id="A0A814LDI5"/>
<name>A0A814LDI5_9BILA</name>